<evidence type="ECO:0000313" key="1">
    <source>
        <dbReference type="EMBL" id="VEL37803.1"/>
    </source>
</evidence>
<dbReference type="AlphaFoldDB" id="A0A448XJ05"/>
<dbReference type="Proteomes" id="UP000784294">
    <property type="component" value="Unassembled WGS sequence"/>
</dbReference>
<comment type="caution">
    <text evidence="1">The sequence shown here is derived from an EMBL/GenBank/DDBJ whole genome shotgun (WGS) entry which is preliminary data.</text>
</comment>
<sequence length="95" mass="10905">MPRNPATSALFRYRGSRKSRTTAVALIGNEVVRSERLDNVDQVALFRSPYLPTRLGGWISLKRCFYRLTTDAMACKNNTIFRSCYKFPHPFLLSS</sequence>
<reference evidence="1" key="1">
    <citation type="submission" date="2018-11" db="EMBL/GenBank/DDBJ databases">
        <authorList>
            <consortium name="Pathogen Informatics"/>
        </authorList>
    </citation>
    <scope>NUCLEOTIDE SEQUENCE</scope>
</reference>
<evidence type="ECO:0000313" key="2">
    <source>
        <dbReference type="Proteomes" id="UP000784294"/>
    </source>
</evidence>
<protein>
    <submittedName>
        <fullName evidence="1">Uncharacterized protein</fullName>
    </submittedName>
</protein>
<organism evidence="1 2">
    <name type="scientific">Protopolystoma xenopodis</name>
    <dbReference type="NCBI Taxonomy" id="117903"/>
    <lineage>
        <taxon>Eukaryota</taxon>
        <taxon>Metazoa</taxon>
        <taxon>Spiralia</taxon>
        <taxon>Lophotrochozoa</taxon>
        <taxon>Platyhelminthes</taxon>
        <taxon>Monogenea</taxon>
        <taxon>Polyopisthocotylea</taxon>
        <taxon>Polystomatidea</taxon>
        <taxon>Polystomatidae</taxon>
        <taxon>Protopolystoma</taxon>
    </lineage>
</organism>
<name>A0A448XJ05_9PLAT</name>
<accession>A0A448XJ05</accession>
<dbReference type="EMBL" id="CAAALY010256013">
    <property type="protein sequence ID" value="VEL37803.1"/>
    <property type="molecule type" value="Genomic_DNA"/>
</dbReference>
<gene>
    <name evidence="1" type="ORF">PXEA_LOCUS31243</name>
</gene>
<keyword evidence="2" id="KW-1185">Reference proteome</keyword>
<proteinExistence type="predicted"/>